<keyword evidence="3" id="KW-1185">Reference proteome</keyword>
<evidence type="ECO:0000313" key="3">
    <source>
        <dbReference type="Proteomes" id="UP001144612"/>
    </source>
</evidence>
<evidence type="ECO:0000313" key="2">
    <source>
        <dbReference type="EMBL" id="MCY6960510.1"/>
    </source>
</evidence>
<name>A0ABT4DDW4_9CLOT</name>
<protein>
    <submittedName>
        <fullName evidence="2">Uncharacterized protein</fullName>
    </submittedName>
</protein>
<gene>
    <name evidence="2" type="ORF">OW729_18090</name>
</gene>
<dbReference type="RefSeq" id="WP_268062947.1">
    <property type="nucleotide sequence ID" value="NZ_JAPQFJ010000031.1"/>
</dbReference>
<comment type="caution">
    <text evidence="2">The sequence shown here is derived from an EMBL/GenBank/DDBJ whole genome shotgun (WGS) entry which is preliminary data.</text>
</comment>
<feature type="compositionally biased region" description="Polar residues" evidence="1">
    <location>
        <begin position="1"/>
        <end position="12"/>
    </location>
</feature>
<dbReference type="Proteomes" id="UP001144612">
    <property type="component" value="Unassembled WGS sequence"/>
</dbReference>
<evidence type="ECO:0000256" key="1">
    <source>
        <dbReference type="SAM" id="MobiDB-lite"/>
    </source>
</evidence>
<accession>A0ABT4DDW4</accession>
<feature type="region of interest" description="Disordered" evidence="1">
    <location>
        <begin position="1"/>
        <end position="25"/>
    </location>
</feature>
<organism evidence="2 3">
    <name type="scientific">Clostridium brassicae</name>
    <dbReference type="NCBI Taxonomy" id="2999072"/>
    <lineage>
        <taxon>Bacteria</taxon>
        <taxon>Bacillati</taxon>
        <taxon>Bacillota</taxon>
        <taxon>Clostridia</taxon>
        <taxon>Eubacteriales</taxon>
        <taxon>Clostridiaceae</taxon>
        <taxon>Clostridium</taxon>
    </lineage>
</organism>
<proteinExistence type="predicted"/>
<sequence length="45" mass="5173">MEKSLEVQNIKVTNNTTESNSNKETKKTFHITQDVIEECLETFLG</sequence>
<dbReference type="EMBL" id="JAPQFJ010000031">
    <property type="protein sequence ID" value="MCY6960510.1"/>
    <property type="molecule type" value="Genomic_DNA"/>
</dbReference>
<reference evidence="2" key="1">
    <citation type="submission" date="2022-12" db="EMBL/GenBank/DDBJ databases">
        <title>Clostridium sp. nov., isolated from industrial wastewater.</title>
        <authorList>
            <person name="Jiayan W."/>
        </authorList>
    </citation>
    <scope>NUCLEOTIDE SEQUENCE</scope>
    <source>
        <strain evidence="2">ZC22-4</strain>
    </source>
</reference>